<evidence type="ECO:0000313" key="4">
    <source>
        <dbReference type="Proteomes" id="UP000005942"/>
    </source>
</evidence>
<feature type="compositionally biased region" description="Low complexity" evidence="1">
    <location>
        <begin position="364"/>
        <end position="393"/>
    </location>
</feature>
<dbReference type="Gene3D" id="3.40.50.300">
    <property type="entry name" value="P-loop containing nucleotide triphosphate hydrolases"/>
    <property type="match status" value="2"/>
</dbReference>
<dbReference type="AlphaFoldDB" id="E1LCN1"/>
<feature type="domain" description="Helicase HerA central" evidence="2">
    <location>
        <begin position="552"/>
        <end position="785"/>
    </location>
</feature>
<dbReference type="PANTHER" id="PTHR42957:SF1">
    <property type="entry name" value="HELICASE MJ1565-RELATED"/>
    <property type="match status" value="1"/>
</dbReference>
<reference evidence="3 4" key="1">
    <citation type="submission" date="2010-08" db="EMBL/GenBank/DDBJ databases">
        <authorList>
            <person name="Durkin A.S."/>
            <person name="Madupu R."/>
            <person name="Torralba M."/>
            <person name="Gillis M."/>
            <person name="Methe B."/>
            <person name="Sutton G."/>
            <person name="Nelson K.E."/>
        </authorList>
    </citation>
    <scope>NUCLEOTIDE SEQUENCE [LARGE SCALE GENOMIC DNA]</scope>
    <source>
        <strain evidence="3 4">ACS-134-V-Col7a</strain>
    </source>
</reference>
<dbReference type="InterPro" id="IPR002789">
    <property type="entry name" value="HerA_central"/>
</dbReference>
<dbReference type="Proteomes" id="UP000005942">
    <property type="component" value="Unassembled WGS sequence"/>
</dbReference>
<gene>
    <name evidence="3" type="ORF">HMPREF9684_1818</name>
</gene>
<evidence type="ECO:0000259" key="2">
    <source>
        <dbReference type="Pfam" id="PF01935"/>
    </source>
</evidence>
<dbReference type="SUPFAM" id="SSF52540">
    <property type="entry name" value="P-loop containing nucleoside triphosphate hydrolases"/>
    <property type="match status" value="1"/>
</dbReference>
<comment type="caution">
    <text evidence="3">The sequence shown here is derived from an EMBL/GenBank/DDBJ whole genome shotgun (WGS) entry which is preliminary data.</text>
</comment>
<dbReference type="PANTHER" id="PTHR42957">
    <property type="entry name" value="HELICASE MJ1565-RELATED"/>
    <property type="match status" value="1"/>
</dbReference>
<evidence type="ECO:0000256" key="1">
    <source>
        <dbReference type="SAM" id="MobiDB-lite"/>
    </source>
</evidence>
<dbReference type="EMBL" id="AEDS01000049">
    <property type="protein sequence ID" value="EFL57682.1"/>
    <property type="molecule type" value="Genomic_DNA"/>
</dbReference>
<evidence type="ECO:0000313" key="3">
    <source>
        <dbReference type="EMBL" id="EFL57682.1"/>
    </source>
</evidence>
<dbReference type="InterPro" id="IPR027417">
    <property type="entry name" value="P-loop_NTPase"/>
</dbReference>
<name>E1LCN1_9FIRM</name>
<feature type="region of interest" description="Disordered" evidence="1">
    <location>
        <begin position="352"/>
        <end position="393"/>
    </location>
</feature>
<dbReference type="InterPro" id="IPR008571">
    <property type="entry name" value="HerA-like"/>
</dbReference>
<organism evidence="3 4">
    <name type="scientific">Veillonella atypica ACS-134-V-Col7a</name>
    <dbReference type="NCBI Taxonomy" id="866778"/>
    <lineage>
        <taxon>Bacteria</taxon>
        <taxon>Bacillati</taxon>
        <taxon>Bacillota</taxon>
        <taxon>Negativicutes</taxon>
        <taxon>Veillonellales</taxon>
        <taxon>Veillonellaceae</taxon>
        <taxon>Veillonella</taxon>
    </lineage>
</organism>
<sequence length="1099" mass="123148">MAEKMVLVPEKDMPITNSDKDMVAKSSEQPSLVELQSNLEDASRLVDDIVLKKYLYRLNDLDIIPLDEELKKISDIRIFKINEMVYQNDEYSTYKFETVFNAVQNLNCGVFIIADSNGKKTDFYMGVRSLDNKRTTKSLKDTLRNALLGQFPGVKTVDLLDPTAEDLVSTFSNKNIASISCVAKNKDKEFKNNESFIQGLEKLIIAMQGQKYTIIVLAKSTSTNQLEELRKSYETIYTQLSPYANMQLSYGVNTAISLSDALSNGTTTGKNYSRNKSFQVSSSHQEGFSESHSVSKPDMLSAAAKSLGTVALSVASLATAPLTGGASIAAATAISFGQVGLNSISPKTYSDGTTISESDTVSHSTTNGESFGTNNSSSSTITKTKGHTTGSSNNMMLTMQNKNLIDKMEKIEMQIKRIDECESVGMWECAAYILSDKQETVEMAAGTYKALMKGENSGVETSAINFWGKKQREKIFLLKDYITNFIHPVFEYPSEKTLIPVTASSLVSGNELAIHMGLPRKSVCGFPVIEHAEFGKEVVRYDVALNKDDFQLGHVFGMGEESNTDVMLDCNSLTMHTFITGSTGSGKSNTVYEILNQLRTLYRIPFLVIEPAKGEYKNIFGQYADVNVYGTNPNLTNLLRINPFSFPKDIHVLEHIDRLVEIFNVCWPMYAAMPVILKEALERAYISNGWDINRSVNDTIDRFPNFIDLLEQIKIIINESHYSSDSKADYSGALMTRVRSLTTGLNGQIFSNESISDYDLFDKCVIIDLSRIGSLETKSLIMGLLVMKLNEYRMVSGRINSPLKHITVLEEAHNLLKRTSINQSSDNSNLIGKSVELLSNSIAEMRTYGEGFIIADQSPGLLDLSVIRNTNTKIILRLPDRQDRELVGFSASLNENQISELAKLKKGVAAVYQNNWVEPILVQINKCDISEKMYNFKEQIELIDNNTYFKQLIYFIIQGRVNKKLLFDINEINLAINKLGLSAKNQNYFKNLISEYRDRGTIELWNNDHFTKLSNIVTDILNVRNQVESIVISSSNNIELTVELSKLLDKQFTKLSAEVKLTLVQCFMKDMSVQKGDSDIREKIYKYWFDSITEGCILV</sequence>
<feature type="compositionally biased region" description="Polar residues" evidence="1">
    <location>
        <begin position="352"/>
        <end position="363"/>
    </location>
</feature>
<protein>
    <recommendedName>
        <fullName evidence="2">Helicase HerA central domain-containing protein</fullName>
    </recommendedName>
</protein>
<dbReference type="RefSeq" id="WP_005380920.1">
    <property type="nucleotide sequence ID" value="NZ_AEDS01000049.1"/>
</dbReference>
<accession>E1LCN1</accession>
<dbReference type="Pfam" id="PF01935">
    <property type="entry name" value="DUF87"/>
    <property type="match status" value="1"/>
</dbReference>
<proteinExistence type="predicted"/>